<evidence type="ECO:0000313" key="4">
    <source>
        <dbReference type="EMBL" id="RLN67732.1"/>
    </source>
</evidence>
<name>A0A3F2S1P9_9STRA</name>
<keyword evidence="1" id="KW-0175">Coiled coil</keyword>
<sequence length="888" mass="98236">MTKLHASLLIFTAALASSYTSADKVLVLGNAPSQLLHETRPSSTFSVSGLAELALNSLGVATGRVSSRVSPIESPLQADLFTHTEAYALLLVDGASASALDTIDAALAASPAYHKTFPTQSASVKVPMAVAQEFQAKYPSSVRCAGSAAFCASVEAWTPSGSAALVQEVLSAYNFLQIEEQEDVAFAKELAQVKQLMAALKEDADRKALYVVGLSTPKLEGQEKQQQAAQAVAASVTEFLAELVKTRAVVGAQVMTGNLPASVQDVAALSRRTRNRRLVSGLTDEEEEESDSDEDSNLEDSESEDSDSDEGEEVDEVDLAAASGSTWEDAGNATTKTNSTASPVSMPDIAEFQIVLWTSVLLGAILLMAILAMCNMDTGRDSLLYAKFIADNTERELARLAQRRANVRAKIGITSATMEQQLDAATQEKLVDLFDNEAIWDADDTDGYIVQLFQGLEASGADLITLKDQGCNSLLHMTALWNRPKIMEELIRRGALLNEKNKNGHTPLDLAMHWGHFDIGQQLQHYGGKHTCEKERDTAISQRDLVQKQLKNCESELDHAVEAHKRAKQEREQLRIERDRLVIQRAQVVDECTELGKQVEEFRSAVTSTTKERDALQIQAAQLKNELVCEQTARNNAVHSWQMAEKIIVELQQMQEECREREEEALRLRNEAIQDRDVARERAHEAQLDQGIAKQNQLDAERDRDKAVDRLLQGEAEIAHDKEKWQKWIAKAELERRNIQVEIDRQTELLRSENAKLEKIVATLTTANTRQRADLERSQTSVQALEKQVNRQQKELADATKRGAKLSEQVEALLEERRLEYKTYRAQLEVKLQQEYSGKLKVMLEAAIATWKALQGCQQQIVDGAWLFRSPKVPPGSSGGAGINLEIL</sequence>
<accession>A0A3F2S1P9</accession>
<dbReference type="InterPro" id="IPR012493">
    <property type="entry name" value="Renin_rcpt"/>
</dbReference>
<dbReference type="SMART" id="SM00248">
    <property type="entry name" value="ANK"/>
    <property type="match status" value="2"/>
</dbReference>
<dbReference type="SUPFAM" id="SSF48403">
    <property type="entry name" value="Ankyrin repeat"/>
    <property type="match status" value="1"/>
</dbReference>
<gene>
    <name evidence="4" type="ORF">BBP00_00001444</name>
</gene>
<evidence type="ECO:0000256" key="1">
    <source>
        <dbReference type="SAM" id="Coils"/>
    </source>
</evidence>
<reference evidence="4 5" key="1">
    <citation type="submission" date="2018-07" db="EMBL/GenBank/DDBJ databases">
        <title>Genome sequencing of oomycete isolates from Chile give support for New Zealand origin for Phytophthora kernoviae and make available the first Nothophytophthora sp. genome.</title>
        <authorList>
            <person name="Studholme D.J."/>
            <person name="Sanfuentes E."/>
            <person name="Panda P."/>
            <person name="Hill R."/>
            <person name="Sambles C."/>
            <person name="Grant M."/>
            <person name="Williams N.M."/>
            <person name="Mcdougal R.L."/>
        </authorList>
    </citation>
    <scope>NUCLEOTIDE SEQUENCE [LARGE SCALE GENOMIC DNA]</scope>
    <source>
        <strain evidence="4">Chile6</strain>
    </source>
</reference>
<dbReference type="Gene3D" id="1.25.40.20">
    <property type="entry name" value="Ankyrin repeat-containing domain"/>
    <property type="match status" value="1"/>
</dbReference>
<feature type="coiled-coil region" evidence="1">
    <location>
        <begin position="729"/>
        <end position="816"/>
    </location>
</feature>
<feature type="compositionally biased region" description="Acidic residues" evidence="2">
    <location>
        <begin position="283"/>
        <end position="318"/>
    </location>
</feature>
<dbReference type="InterPro" id="IPR002110">
    <property type="entry name" value="Ankyrin_rpt"/>
</dbReference>
<evidence type="ECO:0000256" key="3">
    <source>
        <dbReference type="SAM" id="SignalP"/>
    </source>
</evidence>
<dbReference type="GO" id="GO:0038023">
    <property type="term" value="F:signaling receptor activity"/>
    <property type="evidence" value="ECO:0007669"/>
    <property type="project" value="InterPro"/>
</dbReference>
<comment type="caution">
    <text evidence="4">The sequence shown here is derived from an EMBL/GenBank/DDBJ whole genome shotgun (WGS) entry which is preliminary data.</text>
</comment>
<feature type="signal peptide" evidence="3">
    <location>
        <begin position="1"/>
        <end position="22"/>
    </location>
</feature>
<evidence type="ECO:0000313" key="5">
    <source>
        <dbReference type="Proteomes" id="UP000277300"/>
    </source>
</evidence>
<dbReference type="InterPro" id="IPR036770">
    <property type="entry name" value="Ankyrin_rpt-contain_sf"/>
</dbReference>
<dbReference type="EMBL" id="MBDO02000020">
    <property type="protein sequence ID" value="RLN67732.1"/>
    <property type="molecule type" value="Genomic_DNA"/>
</dbReference>
<dbReference type="AlphaFoldDB" id="A0A3F2S1P9"/>
<organism evidence="4 5">
    <name type="scientific">Phytophthora kernoviae</name>
    <dbReference type="NCBI Taxonomy" id="325452"/>
    <lineage>
        <taxon>Eukaryota</taxon>
        <taxon>Sar</taxon>
        <taxon>Stramenopiles</taxon>
        <taxon>Oomycota</taxon>
        <taxon>Peronosporomycetes</taxon>
        <taxon>Peronosporales</taxon>
        <taxon>Peronosporaceae</taxon>
        <taxon>Phytophthora</taxon>
    </lineage>
</organism>
<dbReference type="PANTHER" id="PTHR13351:SF1">
    <property type="entry name" value="RENIN RECEPTOR"/>
    <property type="match status" value="1"/>
</dbReference>
<feature type="region of interest" description="Disordered" evidence="2">
    <location>
        <begin position="277"/>
        <end position="344"/>
    </location>
</feature>
<feature type="coiled-coil region" evidence="1">
    <location>
        <begin position="543"/>
        <end position="671"/>
    </location>
</feature>
<dbReference type="Proteomes" id="UP000277300">
    <property type="component" value="Unassembled WGS sequence"/>
</dbReference>
<keyword evidence="3" id="KW-0732">Signal</keyword>
<dbReference type="PANTHER" id="PTHR13351">
    <property type="entry name" value="RENIN RECEPTOR"/>
    <property type="match status" value="1"/>
</dbReference>
<evidence type="ECO:0000256" key="2">
    <source>
        <dbReference type="SAM" id="MobiDB-lite"/>
    </source>
</evidence>
<proteinExistence type="predicted"/>
<feature type="chain" id="PRO_5017593338" evidence="3">
    <location>
        <begin position="23"/>
        <end position="888"/>
    </location>
</feature>
<dbReference type="OrthoDB" id="194358at2759"/>
<protein>
    <submittedName>
        <fullName evidence="4">Uncharacterized protein</fullName>
    </submittedName>
</protein>
<feature type="compositionally biased region" description="Polar residues" evidence="2">
    <location>
        <begin position="332"/>
        <end position="343"/>
    </location>
</feature>
<dbReference type="GO" id="GO:0009897">
    <property type="term" value="C:external side of plasma membrane"/>
    <property type="evidence" value="ECO:0007669"/>
    <property type="project" value="TreeGrafter"/>
</dbReference>